<dbReference type="PANTHER" id="PTHR34539">
    <property type="entry name" value="T6J4.11 PROTEIN"/>
    <property type="match status" value="1"/>
</dbReference>
<organism evidence="1 2">
    <name type="scientific">Cucurbita moschata</name>
    <name type="common">Winter crookneck squash</name>
    <name type="synonym">Cucurbita pepo var. moschata</name>
    <dbReference type="NCBI Taxonomy" id="3662"/>
    <lineage>
        <taxon>Eukaryota</taxon>
        <taxon>Viridiplantae</taxon>
        <taxon>Streptophyta</taxon>
        <taxon>Embryophyta</taxon>
        <taxon>Tracheophyta</taxon>
        <taxon>Spermatophyta</taxon>
        <taxon>Magnoliopsida</taxon>
        <taxon>eudicotyledons</taxon>
        <taxon>Gunneridae</taxon>
        <taxon>Pentapetalae</taxon>
        <taxon>rosids</taxon>
        <taxon>fabids</taxon>
        <taxon>Cucurbitales</taxon>
        <taxon>Cucurbitaceae</taxon>
        <taxon>Cucurbiteae</taxon>
        <taxon>Cucurbita</taxon>
    </lineage>
</organism>
<evidence type="ECO:0000313" key="2">
    <source>
        <dbReference type="RefSeq" id="XP_022924029.1"/>
    </source>
</evidence>
<sequence>MENCTDNKKRLLSEFDDSLADSAESKLRRLDSSDFSSLNPCTEGNWNVVQDLESVADFTINLSESHDIQDDLLNILEDSDVVLERDESIEGLELDSFIRSFEEEIQALPSVKTPSHQNETPQVELGYLYGASDDELGLPPTGGLSTDGKRTEAIDFMPASSSPPGVFELDGNAGFEDEIPCYDLFEIGMGFSSGAAEENGLGGEFVALGGLFDYSDVPFRPESLSAL</sequence>
<gene>
    <name evidence="2" type="primary">LOC111431577</name>
</gene>
<evidence type="ECO:0000313" key="1">
    <source>
        <dbReference type="Proteomes" id="UP000504609"/>
    </source>
</evidence>
<dbReference type="Proteomes" id="UP000504609">
    <property type="component" value="Unplaced"/>
</dbReference>
<protein>
    <submittedName>
        <fullName evidence="2">Uncharacterized protein LOC111431577</fullName>
    </submittedName>
</protein>
<reference evidence="2" key="1">
    <citation type="submission" date="2025-08" db="UniProtKB">
        <authorList>
            <consortium name="RefSeq"/>
        </authorList>
    </citation>
    <scope>IDENTIFICATION</scope>
    <source>
        <tissue evidence="2">Young leaves</tissue>
    </source>
</reference>
<dbReference type="PANTHER" id="PTHR34539:SF19">
    <property type="entry name" value="T6J4.11 PROTEIN"/>
    <property type="match status" value="1"/>
</dbReference>
<dbReference type="RefSeq" id="XP_022924029.1">
    <property type="nucleotide sequence ID" value="XM_023068261.1"/>
</dbReference>
<dbReference type="AlphaFoldDB" id="A0A6J1E811"/>
<dbReference type="GeneID" id="111431577"/>
<name>A0A6J1E811_CUCMO</name>
<dbReference type="KEGG" id="cmos:111431577"/>
<accession>A0A6J1E811</accession>
<keyword evidence="1" id="KW-1185">Reference proteome</keyword>
<proteinExistence type="predicted"/>